<keyword evidence="7 9" id="KW-0811">Translocation</keyword>
<protein>
    <recommendedName>
        <fullName evidence="9">Sec-independent protein translocase protein TatB</fullName>
    </recommendedName>
</protein>
<comment type="similarity">
    <text evidence="9">Belongs to the TatB family.</text>
</comment>
<dbReference type="Pfam" id="PF02416">
    <property type="entry name" value="TatA_B_E"/>
    <property type="match status" value="1"/>
</dbReference>
<comment type="subcellular location">
    <subcellularLocation>
        <location evidence="9">Cell membrane</location>
        <topology evidence="9">Single-pass membrane protein</topology>
    </subcellularLocation>
    <subcellularLocation>
        <location evidence="1">Membrane</location>
        <topology evidence="1">Single-pass membrane protein</topology>
    </subcellularLocation>
</comment>
<evidence type="ECO:0000313" key="12">
    <source>
        <dbReference type="Proteomes" id="UP000824496"/>
    </source>
</evidence>
<evidence type="ECO:0000256" key="10">
    <source>
        <dbReference type="SAM" id="MobiDB-lite"/>
    </source>
</evidence>
<accession>A0ABM7UD71</accession>
<evidence type="ECO:0000256" key="7">
    <source>
        <dbReference type="ARBA" id="ARBA00023010"/>
    </source>
</evidence>
<dbReference type="EMBL" id="AP025017">
    <property type="protein sequence ID" value="BDA65028.1"/>
    <property type="molecule type" value="Genomic_DNA"/>
</dbReference>
<evidence type="ECO:0000256" key="9">
    <source>
        <dbReference type="HAMAP-Rule" id="MF_00237"/>
    </source>
</evidence>
<dbReference type="HAMAP" id="MF_00237">
    <property type="entry name" value="TatB"/>
    <property type="match status" value="1"/>
</dbReference>
<name>A0ABM7UD71_9ACTO</name>
<keyword evidence="5 9" id="KW-0653">Protein transport</keyword>
<keyword evidence="2 9" id="KW-0813">Transport</keyword>
<dbReference type="Gene3D" id="1.20.5.3310">
    <property type="match status" value="1"/>
</dbReference>
<keyword evidence="4 9" id="KW-0812">Transmembrane</keyword>
<dbReference type="RefSeq" id="WP_223907676.1">
    <property type="nucleotide sequence ID" value="NZ_AP025017.1"/>
</dbReference>
<keyword evidence="3 9" id="KW-1003">Cell membrane</keyword>
<comment type="subunit">
    <text evidence="9">The Tat system comprises two distinct complexes: a TatABC complex, containing multiple copies of TatA, TatB and TatC subunits, and a separate TatA complex, containing only TatA subunits. Substrates initially bind to the TatABC complex, which probably triggers association of the separate TatA complex to form the active translocon.</text>
</comment>
<feature type="region of interest" description="Disordered" evidence="10">
    <location>
        <begin position="137"/>
        <end position="301"/>
    </location>
</feature>
<evidence type="ECO:0000256" key="3">
    <source>
        <dbReference type="ARBA" id="ARBA00022475"/>
    </source>
</evidence>
<proteinExistence type="inferred from homology"/>
<reference evidence="11 12" key="1">
    <citation type="submission" date="2021-08" db="EMBL/GenBank/DDBJ databases">
        <title>Whole genome sequence of novel Actinomyces species strain MAS-1.</title>
        <authorList>
            <person name="Saito M."/>
            <person name="Kuwahara N."/>
            <person name="Takizawa T."/>
            <person name="Gotouda H."/>
            <person name="Ochiai T."/>
        </authorList>
    </citation>
    <scope>NUCLEOTIDE SEQUENCE [LARGE SCALE GENOMIC DNA]</scope>
    <source>
        <strain evidence="11 12">MAS-1</strain>
    </source>
</reference>
<evidence type="ECO:0000313" key="11">
    <source>
        <dbReference type="EMBL" id="BDA65028.1"/>
    </source>
</evidence>
<sequence length="324" mass="33126">MFGISGSEFLVIMLVAVVVVGPQRLPEYTRQLTRMVRQLRLFLDSARSQIAEEVGPELADLDLSSLDPRQYDPRRIVRDALGEDIEAIRKDLTQPFRSVADAAKETSDAAAKAVGDAVAQDRANSLSNQISQKKAEALKAADSAAEAEPAAEEDESAAGSAAEAATDSADSAAEAEPAAAEAEPAASPEPAVDEPSSAMDQPDAAAEPIASVESAESAEPAEPAESAAGQGGAEQNDSVPAEGQDEAGKEAAQEDDPQEKAAPAPVPTSLVDSGAQGAEPGDATAEHGPQSAGVVRPLSPRDIVRAANSAARTRAQAASATVES</sequence>
<evidence type="ECO:0000256" key="6">
    <source>
        <dbReference type="ARBA" id="ARBA00022989"/>
    </source>
</evidence>
<gene>
    <name evidence="9" type="primary">tatB</name>
    <name evidence="11" type="ORF">MANAM107_18620</name>
</gene>
<evidence type="ECO:0000256" key="5">
    <source>
        <dbReference type="ARBA" id="ARBA00022927"/>
    </source>
</evidence>
<dbReference type="InterPro" id="IPR018448">
    <property type="entry name" value="TatB"/>
</dbReference>
<evidence type="ECO:0000256" key="8">
    <source>
        <dbReference type="ARBA" id="ARBA00023136"/>
    </source>
</evidence>
<comment type="function">
    <text evidence="9">Part of the twin-arginine translocation (Tat) system that transports large folded proteins containing a characteristic twin-arginine motif in their signal peptide across membranes. Together with TatC, TatB is part of a receptor directly interacting with Tat signal peptides. TatB may form an oligomeric binding site that transiently accommodates folded Tat precursor proteins before their translocation.</text>
</comment>
<keyword evidence="6 9" id="KW-1133">Transmembrane helix</keyword>
<dbReference type="Proteomes" id="UP000824496">
    <property type="component" value="Chromosome"/>
</dbReference>
<evidence type="ECO:0000256" key="4">
    <source>
        <dbReference type="ARBA" id="ARBA00022692"/>
    </source>
</evidence>
<dbReference type="InterPro" id="IPR003369">
    <property type="entry name" value="TatA/B/E"/>
</dbReference>
<keyword evidence="12" id="KW-1185">Reference proteome</keyword>
<organism evidence="11 12">
    <name type="scientific">Actinomyces capricornis</name>
    <dbReference type="NCBI Taxonomy" id="2755559"/>
    <lineage>
        <taxon>Bacteria</taxon>
        <taxon>Bacillati</taxon>
        <taxon>Actinomycetota</taxon>
        <taxon>Actinomycetes</taxon>
        <taxon>Actinomycetales</taxon>
        <taxon>Actinomycetaceae</taxon>
        <taxon>Actinomyces</taxon>
    </lineage>
</organism>
<dbReference type="PRINTS" id="PR01506">
    <property type="entry name" value="TATBPROTEIN"/>
</dbReference>
<evidence type="ECO:0000256" key="1">
    <source>
        <dbReference type="ARBA" id="ARBA00004167"/>
    </source>
</evidence>
<evidence type="ECO:0000256" key="2">
    <source>
        <dbReference type="ARBA" id="ARBA00022448"/>
    </source>
</evidence>
<feature type="compositionally biased region" description="Low complexity" evidence="10">
    <location>
        <begin position="157"/>
        <end position="228"/>
    </location>
</feature>
<keyword evidence="8 9" id="KW-0472">Membrane</keyword>